<dbReference type="AlphaFoldDB" id="A0A0J9ECN9"/>
<dbReference type="EMBL" id="LFTY01000002">
    <property type="protein sequence ID" value="KMW59489.1"/>
    <property type="molecule type" value="Genomic_DNA"/>
</dbReference>
<dbReference type="PATRIC" id="fig|1675527.3.peg.4677"/>
<reference evidence="2 3" key="1">
    <citation type="submission" date="2015-06" db="EMBL/GenBank/DDBJ databases">
        <title>Draft genome sequence of an Alphaproteobacteria species associated to the Mediterranean sponge Oscarella lobularis.</title>
        <authorList>
            <person name="Jourda C."/>
            <person name="Santini S."/>
            <person name="Claverie J.-M."/>
        </authorList>
    </citation>
    <scope>NUCLEOTIDE SEQUENCE [LARGE SCALE GENOMIC DNA]</scope>
    <source>
        <strain evidence="2">IGS</strain>
    </source>
</reference>
<organism evidence="2 3">
    <name type="scientific">Candidatus Rhodobacter oscarellae</name>
    <dbReference type="NCBI Taxonomy" id="1675527"/>
    <lineage>
        <taxon>Bacteria</taxon>
        <taxon>Pseudomonadati</taxon>
        <taxon>Pseudomonadota</taxon>
        <taxon>Alphaproteobacteria</taxon>
        <taxon>Rhodobacterales</taxon>
        <taxon>Rhodobacter group</taxon>
        <taxon>Rhodobacter</taxon>
    </lineage>
</organism>
<feature type="transmembrane region" description="Helical" evidence="1">
    <location>
        <begin position="77"/>
        <end position="98"/>
    </location>
</feature>
<feature type="transmembrane region" description="Helical" evidence="1">
    <location>
        <begin position="278"/>
        <end position="295"/>
    </location>
</feature>
<feature type="transmembrane region" description="Helical" evidence="1">
    <location>
        <begin position="202"/>
        <end position="228"/>
    </location>
</feature>
<feature type="transmembrane region" description="Helical" evidence="1">
    <location>
        <begin position="135"/>
        <end position="157"/>
    </location>
</feature>
<evidence type="ECO:0000313" key="2">
    <source>
        <dbReference type="EMBL" id="KMW59489.1"/>
    </source>
</evidence>
<feature type="transmembrane region" description="Helical" evidence="1">
    <location>
        <begin position="52"/>
        <end position="70"/>
    </location>
</feature>
<keyword evidence="1" id="KW-0472">Membrane</keyword>
<evidence type="ECO:0008006" key="4">
    <source>
        <dbReference type="Google" id="ProtNLM"/>
    </source>
</evidence>
<dbReference type="STRING" id="1675527.AIOL_004471"/>
<feature type="transmembrane region" description="Helical" evidence="1">
    <location>
        <begin position="169"/>
        <end position="195"/>
    </location>
</feature>
<sequence length="533" mass="56991">MLLVFLGVVIAGLGGAALMKGGFYIAKHEGDTLHLLQILFRMADGEWPHLDFMTPIGIAAFQPVVWFLDAGMGVGQAILSAQVVVACALLLPTVWAAFSRFPNGLAYLFGLTVMVLALALVHGERDLLVSISMHYNRWAWAVAYVVIVLAVLPGVVVRSGVLDGGFIGLGMAFLALCKVTYFISFAPVVLIALLLRRDWVALICALVAGLAVMAAVTAEAGVAFWGAYLGDLLAVAGSEVRSQPGMPLQSVIGAPAYLGGSLVVLLGVVLLRQAGEAHLGLLLLLLAGGFFYVTFQNFGNDPQWLVLLAILLLAPRVDEKARNGFGWPLGRALMLSAVAALAFATPSFINLAYSPFRHMNVNPEKYTPLLADSGPHRDLHGRIVRANRVDGTMGLDGPGSGLEGRAELADRETTKTEFLGELLPDCELRMGIIAWFEVIAADLEANGFGDTKIYTADIFSSLWLFGDNPRLVGGSPWYYGGLPGIADASHLLVPLCPASEAIRKQALEAVAARALTVEEVHRHGLYILAEIKR</sequence>
<feature type="transmembrane region" description="Helical" evidence="1">
    <location>
        <begin position="104"/>
        <end position="123"/>
    </location>
</feature>
<evidence type="ECO:0000313" key="3">
    <source>
        <dbReference type="Proteomes" id="UP000037178"/>
    </source>
</evidence>
<feature type="transmembrane region" description="Helical" evidence="1">
    <location>
        <begin position="248"/>
        <end position="271"/>
    </location>
</feature>
<evidence type="ECO:0000256" key="1">
    <source>
        <dbReference type="SAM" id="Phobius"/>
    </source>
</evidence>
<proteinExistence type="predicted"/>
<feature type="transmembrane region" description="Helical" evidence="1">
    <location>
        <begin position="329"/>
        <end position="353"/>
    </location>
</feature>
<name>A0A0J9ECN9_9RHOB</name>
<keyword evidence="3" id="KW-1185">Reference proteome</keyword>
<dbReference type="Proteomes" id="UP000037178">
    <property type="component" value="Unassembled WGS sequence"/>
</dbReference>
<comment type="caution">
    <text evidence="2">The sequence shown here is derived from an EMBL/GenBank/DDBJ whole genome shotgun (WGS) entry which is preliminary data.</text>
</comment>
<accession>A0A0J9ECN9</accession>
<keyword evidence="1" id="KW-1133">Transmembrane helix</keyword>
<protein>
    <recommendedName>
        <fullName evidence="4">DUF2029 domain-containing protein</fullName>
    </recommendedName>
</protein>
<gene>
    <name evidence="2" type="ORF">AIOL_004471</name>
</gene>
<keyword evidence="1" id="KW-0812">Transmembrane</keyword>